<evidence type="ECO:0000313" key="3">
    <source>
        <dbReference type="Proteomes" id="UP000030669"/>
    </source>
</evidence>
<dbReference type="Proteomes" id="UP000030669">
    <property type="component" value="Unassembled WGS sequence"/>
</dbReference>
<dbReference type="HOGENOM" id="CLU_2223554_0_0_1"/>
<organism evidence="2 3">
    <name type="scientific">Gloeophyllum trabeum (strain ATCC 11539 / FP-39264 / Madison 617)</name>
    <name type="common">Brown rot fungus</name>
    <dbReference type="NCBI Taxonomy" id="670483"/>
    <lineage>
        <taxon>Eukaryota</taxon>
        <taxon>Fungi</taxon>
        <taxon>Dikarya</taxon>
        <taxon>Basidiomycota</taxon>
        <taxon>Agaricomycotina</taxon>
        <taxon>Agaricomycetes</taxon>
        <taxon>Gloeophyllales</taxon>
        <taxon>Gloeophyllaceae</taxon>
        <taxon>Gloeophyllum</taxon>
    </lineage>
</organism>
<protein>
    <submittedName>
        <fullName evidence="2">Uncharacterized protein</fullName>
    </submittedName>
</protein>
<gene>
    <name evidence="2" type="ORF">GLOTRDRAFT_131549</name>
</gene>
<feature type="compositionally biased region" description="Basic residues" evidence="1">
    <location>
        <begin position="30"/>
        <end position="43"/>
    </location>
</feature>
<dbReference type="AlphaFoldDB" id="S7RKT2"/>
<evidence type="ECO:0000313" key="2">
    <source>
        <dbReference type="EMBL" id="EPQ53279.1"/>
    </source>
</evidence>
<dbReference type="EMBL" id="KB469306">
    <property type="protein sequence ID" value="EPQ53279.1"/>
    <property type="molecule type" value="Genomic_DNA"/>
</dbReference>
<evidence type="ECO:0000256" key="1">
    <source>
        <dbReference type="SAM" id="MobiDB-lite"/>
    </source>
</evidence>
<name>S7RKT2_GLOTA</name>
<feature type="compositionally biased region" description="Polar residues" evidence="1">
    <location>
        <begin position="68"/>
        <end position="81"/>
    </location>
</feature>
<feature type="region of interest" description="Disordered" evidence="1">
    <location>
        <begin position="1"/>
        <end position="106"/>
    </location>
</feature>
<reference evidence="2 3" key="1">
    <citation type="journal article" date="2012" name="Science">
        <title>The Paleozoic origin of enzymatic lignin decomposition reconstructed from 31 fungal genomes.</title>
        <authorList>
            <person name="Floudas D."/>
            <person name="Binder M."/>
            <person name="Riley R."/>
            <person name="Barry K."/>
            <person name="Blanchette R.A."/>
            <person name="Henrissat B."/>
            <person name="Martinez A.T."/>
            <person name="Otillar R."/>
            <person name="Spatafora J.W."/>
            <person name="Yadav J.S."/>
            <person name="Aerts A."/>
            <person name="Benoit I."/>
            <person name="Boyd A."/>
            <person name="Carlson A."/>
            <person name="Copeland A."/>
            <person name="Coutinho P.M."/>
            <person name="de Vries R.P."/>
            <person name="Ferreira P."/>
            <person name="Findley K."/>
            <person name="Foster B."/>
            <person name="Gaskell J."/>
            <person name="Glotzer D."/>
            <person name="Gorecki P."/>
            <person name="Heitman J."/>
            <person name="Hesse C."/>
            <person name="Hori C."/>
            <person name="Igarashi K."/>
            <person name="Jurgens J.A."/>
            <person name="Kallen N."/>
            <person name="Kersten P."/>
            <person name="Kohler A."/>
            <person name="Kuees U."/>
            <person name="Kumar T.K.A."/>
            <person name="Kuo A."/>
            <person name="LaButti K."/>
            <person name="Larrondo L.F."/>
            <person name="Lindquist E."/>
            <person name="Ling A."/>
            <person name="Lombard V."/>
            <person name="Lucas S."/>
            <person name="Lundell T."/>
            <person name="Martin R."/>
            <person name="McLaughlin D.J."/>
            <person name="Morgenstern I."/>
            <person name="Morin E."/>
            <person name="Murat C."/>
            <person name="Nagy L.G."/>
            <person name="Nolan M."/>
            <person name="Ohm R.A."/>
            <person name="Patyshakuliyeva A."/>
            <person name="Rokas A."/>
            <person name="Ruiz-Duenas F.J."/>
            <person name="Sabat G."/>
            <person name="Salamov A."/>
            <person name="Samejima M."/>
            <person name="Schmutz J."/>
            <person name="Slot J.C."/>
            <person name="St John F."/>
            <person name="Stenlid J."/>
            <person name="Sun H."/>
            <person name="Sun S."/>
            <person name="Syed K."/>
            <person name="Tsang A."/>
            <person name="Wiebenga A."/>
            <person name="Young D."/>
            <person name="Pisabarro A."/>
            <person name="Eastwood D.C."/>
            <person name="Martin F."/>
            <person name="Cullen D."/>
            <person name="Grigoriev I.V."/>
            <person name="Hibbett D.S."/>
        </authorList>
    </citation>
    <scope>NUCLEOTIDE SEQUENCE [LARGE SCALE GENOMIC DNA]</scope>
    <source>
        <strain evidence="2 3">ATCC 11539</strain>
    </source>
</reference>
<dbReference type="GeneID" id="19302322"/>
<dbReference type="KEGG" id="gtr:GLOTRDRAFT_131549"/>
<dbReference type="RefSeq" id="XP_007868549.1">
    <property type="nucleotide sequence ID" value="XM_007870358.1"/>
</dbReference>
<accession>S7RKT2</accession>
<sequence>MVLTFTWPFEEGQRPFTASEEPTTLSQSVKRGRGRPKGSKSKKHDTAAVPPAQAVEKRKRGRSPKQKPGSQAYESSPQIQPRSKRMKSDSDEDEAGPSIKKSKRGE</sequence>
<proteinExistence type="predicted"/>
<keyword evidence="3" id="KW-1185">Reference proteome</keyword>